<organism evidence="6 7">
    <name type="scientific">Microctonus aethiopoides</name>
    <dbReference type="NCBI Taxonomy" id="144406"/>
    <lineage>
        <taxon>Eukaryota</taxon>
        <taxon>Metazoa</taxon>
        <taxon>Ecdysozoa</taxon>
        <taxon>Arthropoda</taxon>
        <taxon>Hexapoda</taxon>
        <taxon>Insecta</taxon>
        <taxon>Pterygota</taxon>
        <taxon>Neoptera</taxon>
        <taxon>Endopterygota</taxon>
        <taxon>Hymenoptera</taxon>
        <taxon>Apocrita</taxon>
        <taxon>Ichneumonoidea</taxon>
        <taxon>Braconidae</taxon>
        <taxon>Euphorinae</taxon>
        <taxon>Microctonus</taxon>
    </lineage>
</organism>
<feature type="domain" description="Dynein regulatory complex protein 1/2 N-terminal" evidence="4">
    <location>
        <begin position="78"/>
        <end position="179"/>
    </location>
</feature>
<feature type="coiled-coil region" evidence="3">
    <location>
        <begin position="313"/>
        <end position="365"/>
    </location>
</feature>
<evidence type="ECO:0000256" key="3">
    <source>
        <dbReference type="SAM" id="Coils"/>
    </source>
</evidence>
<gene>
    <name evidence="6" type="ORF">PV328_005305</name>
</gene>
<sequence length="783" mass="92133">MDIDKSQEPSVLSMDPEERKLARRLRIQRRSEAIRKQVCIVDEEIVEKSRTEKQIDASNEMMEKLIVEGDEVISNIRVANDAREIHRREEDIAIRNDLLNKLEEEAKESAKKYEEISAKWSSILASKDPLDIHAGIESQNAKCLEVFAEKDIIIGQLKQELDNADKRFAADQKIQTEDINILIERIDNQTNIISKAYRRELLLIEDVLKTERTTILKNITKKWDELYNERQSNEMSGVERRREIMREYENEMNRVLIEHQEKYRAQKIWLETECEKLQQEVENMKALCMINIEKLDYSYAVLKRREDENKIVKNQQKRRINKLQDTVNDLKKNCAELEESGRLKIEKLQDQLVKAHKNIRELELKSNHFTSVNDKQYMQIWEMNTKNADKLVNEIMRVDKIVYEQMLSLDWEPPKVTLLKKEDLPSYREAMSIIENRNNTKQKKIVSSSELQKEQQGIKSQEMIELERKMLSHILNQISDQTGFFTEDKMRERLLNYSQINQTIIRLDNVFQALNIHSENQVYLLLHYFLPYSYCPTCKTIDNEITLTSEESANKISEKETVDNASYPCDIKDLDEPTGRLLKEIMKHISPESQTEIQNDDVMIEVTNKSSCIAEEGLINDDELSVVAKIDQSERTDAEKQNFTCSKGHLLEIESTNVIKALREFVKNHNEVNDDDSFTDLQSNKQFHNKITLSRSISEKDMIEYWQRYRDIFSPEKEKLWDALMIGLNKYHEILKERQKLIQDSESLRQQNSELRRLLETCKVKSNVCSPKRGTRSANNRTA</sequence>
<proteinExistence type="inferred from homology"/>
<feature type="coiled-coil region" evidence="3">
    <location>
        <begin position="731"/>
        <end position="765"/>
    </location>
</feature>
<dbReference type="InterPro" id="IPR039505">
    <property type="entry name" value="DRC1/2_N"/>
</dbReference>
<keyword evidence="7" id="KW-1185">Reference proteome</keyword>
<dbReference type="Pfam" id="PF14775">
    <property type="entry name" value="NYD-SP28_assoc"/>
    <property type="match status" value="1"/>
</dbReference>
<evidence type="ECO:0000313" key="6">
    <source>
        <dbReference type="EMBL" id="KAK0171917.1"/>
    </source>
</evidence>
<reference evidence="6" key="2">
    <citation type="submission" date="2023-03" db="EMBL/GenBank/DDBJ databases">
        <authorList>
            <person name="Inwood S.N."/>
            <person name="Skelly J.G."/>
            <person name="Guhlin J."/>
            <person name="Harrop T.W.R."/>
            <person name="Goldson S.G."/>
            <person name="Dearden P.K."/>
        </authorList>
    </citation>
    <scope>NUCLEOTIDE SEQUENCE</scope>
    <source>
        <strain evidence="6">Irish</strain>
        <tissue evidence="6">Whole body</tissue>
    </source>
</reference>
<name>A0AA39FLR3_9HYME</name>
<dbReference type="PANTHER" id="PTHR21625">
    <property type="entry name" value="NYD-SP28 PROTEIN"/>
    <property type="match status" value="1"/>
</dbReference>
<evidence type="ECO:0008006" key="8">
    <source>
        <dbReference type="Google" id="ProtNLM"/>
    </source>
</evidence>
<dbReference type="InterPro" id="IPR039750">
    <property type="entry name" value="DRC1/DRC2"/>
</dbReference>
<evidence type="ECO:0000313" key="7">
    <source>
        <dbReference type="Proteomes" id="UP001168990"/>
    </source>
</evidence>
<accession>A0AA39FLR3</accession>
<protein>
    <recommendedName>
        <fullName evidence="8">Dynein regulatory complex protein 1</fullName>
    </recommendedName>
</protein>
<dbReference type="Pfam" id="PF14772">
    <property type="entry name" value="NYD-SP28"/>
    <property type="match status" value="1"/>
</dbReference>
<dbReference type="GO" id="GO:0070286">
    <property type="term" value="P:axonemal dynein complex assembly"/>
    <property type="evidence" value="ECO:0007669"/>
    <property type="project" value="InterPro"/>
</dbReference>
<comment type="similarity">
    <text evidence="1">Belongs to the DRC1 family.</text>
</comment>
<feature type="coiled-coil region" evidence="3">
    <location>
        <begin position="238"/>
        <end position="287"/>
    </location>
</feature>
<dbReference type="Proteomes" id="UP001168990">
    <property type="component" value="Unassembled WGS sequence"/>
</dbReference>
<evidence type="ECO:0000259" key="4">
    <source>
        <dbReference type="Pfam" id="PF14772"/>
    </source>
</evidence>
<dbReference type="GO" id="GO:0003352">
    <property type="term" value="P:regulation of cilium movement"/>
    <property type="evidence" value="ECO:0007669"/>
    <property type="project" value="TreeGrafter"/>
</dbReference>
<evidence type="ECO:0000259" key="5">
    <source>
        <dbReference type="Pfam" id="PF14775"/>
    </source>
</evidence>
<dbReference type="EMBL" id="JAQQBS010000002">
    <property type="protein sequence ID" value="KAK0171917.1"/>
    <property type="molecule type" value="Genomic_DNA"/>
</dbReference>
<dbReference type="PANTHER" id="PTHR21625:SF1">
    <property type="entry name" value="DYNEIN REGULATORY COMPLEX PROTEIN 1"/>
    <property type="match status" value="1"/>
</dbReference>
<reference evidence="6" key="1">
    <citation type="journal article" date="2023" name="bioRxiv">
        <title>Scaffold-level genome assemblies of two parasitoid biocontrol wasps reveal the parthenogenesis mechanism and an associated novel virus.</title>
        <authorList>
            <person name="Inwood S."/>
            <person name="Skelly J."/>
            <person name="Guhlin J."/>
            <person name="Harrop T."/>
            <person name="Goldson S."/>
            <person name="Dearden P."/>
        </authorList>
    </citation>
    <scope>NUCLEOTIDE SEQUENCE</scope>
    <source>
        <strain evidence="6">Irish</strain>
        <tissue evidence="6">Whole body</tissue>
    </source>
</reference>
<dbReference type="AlphaFoldDB" id="A0AA39FLR3"/>
<comment type="caution">
    <text evidence="6">The sequence shown here is derived from an EMBL/GenBank/DDBJ whole genome shotgun (WGS) entry which is preliminary data.</text>
</comment>
<feature type="domain" description="Dynein regulatory complex protein 1 C-terminal" evidence="5">
    <location>
        <begin position="704"/>
        <end position="760"/>
    </location>
</feature>
<dbReference type="GO" id="GO:0060285">
    <property type="term" value="P:cilium-dependent cell motility"/>
    <property type="evidence" value="ECO:0007669"/>
    <property type="project" value="TreeGrafter"/>
</dbReference>
<dbReference type="GO" id="GO:0005858">
    <property type="term" value="C:axonemal dynein complex"/>
    <property type="evidence" value="ECO:0007669"/>
    <property type="project" value="InterPro"/>
</dbReference>
<keyword evidence="2 3" id="KW-0175">Coiled coil</keyword>
<evidence type="ECO:0000256" key="2">
    <source>
        <dbReference type="ARBA" id="ARBA00023054"/>
    </source>
</evidence>
<evidence type="ECO:0000256" key="1">
    <source>
        <dbReference type="ARBA" id="ARBA00009688"/>
    </source>
</evidence>
<dbReference type="InterPro" id="IPR029440">
    <property type="entry name" value="DRC1_C"/>
</dbReference>